<protein>
    <recommendedName>
        <fullName evidence="7">Enhancer of polycomb-like protein</fullName>
    </recommendedName>
</protein>
<evidence type="ECO:0000256" key="3">
    <source>
        <dbReference type="ARBA" id="ARBA00023015"/>
    </source>
</evidence>
<keyword evidence="3 7" id="KW-0805">Transcription regulation</keyword>
<dbReference type="AlphaFoldDB" id="A0A4P9Z871"/>
<feature type="region of interest" description="Disordered" evidence="8">
    <location>
        <begin position="805"/>
        <end position="860"/>
    </location>
</feature>
<name>A0A4P9Z871_9ASCO</name>
<keyword evidence="5 7" id="KW-0539">Nucleus</keyword>
<feature type="domain" description="Enhancer of polycomb-like N-terminal" evidence="9">
    <location>
        <begin position="21"/>
        <end position="208"/>
    </location>
</feature>
<organism evidence="10 11">
    <name type="scientific">Metschnikowia bicuspidata</name>
    <dbReference type="NCBI Taxonomy" id="27322"/>
    <lineage>
        <taxon>Eukaryota</taxon>
        <taxon>Fungi</taxon>
        <taxon>Dikarya</taxon>
        <taxon>Ascomycota</taxon>
        <taxon>Saccharomycotina</taxon>
        <taxon>Pichiomycetes</taxon>
        <taxon>Metschnikowiaceae</taxon>
        <taxon>Metschnikowia</taxon>
    </lineage>
</organism>
<evidence type="ECO:0000256" key="8">
    <source>
        <dbReference type="SAM" id="MobiDB-lite"/>
    </source>
</evidence>
<feature type="compositionally biased region" description="Polar residues" evidence="8">
    <location>
        <begin position="459"/>
        <end position="480"/>
    </location>
</feature>
<dbReference type="PANTHER" id="PTHR14898">
    <property type="entry name" value="ENHANCER OF POLYCOMB"/>
    <property type="match status" value="1"/>
</dbReference>
<feature type="region of interest" description="Disordered" evidence="8">
    <location>
        <begin position="447"/>
        <end position="480"/>
    </location>
</feature>
<dbReference type="GO" id="GO:0035267">
    <property type="term" value="C:NuA4 histone acetyltransferase complex"/>
    <property type="evidence" value="ECO:0007669"/>
    <property type="project" value="InterPro"/>
</dbReference>
<comment type="similarity">
    <text evidence="2 7">Belongs to the enhancer of polycomb family.</text>
</comment>
<evidence type="ECO:0000256" key="6">
    <source>
        <dbReference type="ARBA" id="ARBA00025513"/>
    </source>
</evidence>
<dbReference type="Pfam" id="PF10513">
    <property type="entry name" value="EPL1"/>
    <property type="match status" value="1"/>
</dbReference>
<proteinExistence type="inferred from homology"/>
<comment type="function">
    <text evidence="6">Component of the NuA4 histone acetyltransferase complex which is involved in transcriptional activation of selected genes principally by acetylation of nucleosomal histone H4 and H2A. The NuA4 complex is also involved in DNA repair. Involved in gene silencing by neighboring heterochromatin, blockage of the silencing spreading along the chromosome, and required for cell cycle progression through G2/M.</text>
</comment>
<dbReference type="GO" id="GO:0006357">
    <property type="term" value="P:regulation of transcription by RNA polymerase II"/>
    <property type="evidence" value="ECO:0007669"/>
    <property type="project" value="InterPro"/>
</dbReference>
<comment type="subcellular location">
    <subcellularLocation>
        <location evidence="1 7">Nucleus</location>
    </subcellularLocation>
</comment>
<dbReference type="GO" id="GO:0005634">
    <property type="term" value="C:nucleus"/>
    <property type="evidence" value="ECO:0007669"/>
    <property type="project" value="UniProtKB-SubCell"/>
</dbReference>
<gene>
    <name evidence="10" type="ORF">METBISCDRAFT_19941</name>
</gene>
<dbReference type="EMBL" id="ML004540">
    <property type="protein sequence ID" value="RKP28904.1"/>
    <property type="molecule type" value="Genomic_DNA"/>
</dbReference>
<feature type="compositionally biased region" description="Polar residues" evidence="8">
    <location>
        <begin position="807"/>
        <end position="818"/>
    </location>
</feature>
<dbReference type="OrthoDB" id="435275at2759"/>
<dbReference type="InterPro" id="IPR019542">
    <property type="entry name" value="Enhancer_polycomb-like_N"/>
</dbReference>
<feature type="compositionally biased region" description="Low complexity" evidence="8">
    <location>
        <begin position="839"/>
        <end position="851"/>
    </location>
</feature>
<evidence type="ECO:0000313" key="10">
    <source>
        <dbReference type="EMBL" id="RKP28904.1"/>
    </source>
</evidence>
<reference evidence="11" key="1">
    <citation type="journal article" date="2018" name="Nat. Microbiol.">
        <title>Leveraging single-cell genomics to expand the fungal tree of life.</title>
        <authorList>
            <person name="Ahrendt S.R."/>
            <person name="Quandt C.A."/>
            <person name="Ciobanu D."/>
            <person name="Clum A."/>
            <person name="Salamov A."/>
            <person name="Andreopoulos B."/>
            <person name="Cheng J.F."/>
            <person name="Woyke T."/>
            <person name="Pelin A."/>
            <person name="Henrissat B."/>
            <person name="Reynolds N.K."/>
            <person name="Benny G.L."/>
            <person name="Smith M.E."/>
            <person name="James T.Y."/>
            <person name="Grigoriev I.V."/>
        </authorList>
    </citation>
    <scope>NUCLEOTIDE SEQUENCE [LARGE SCALE GENOMIC DNA]</scope>
    <source>
        <strain evidence="11">Baker2002</strain>
    </source>
</reference>
<evidence type="ECO:0000313" key="11">
    <source>
        <dbReference type="Proteomes" id="UP000268321"/>
    </source>
</evidence>
<evidence type="ECO:0000256" key="1">
    <source>
        <dbReference type="ARBA" id="ARBA00004123"/>
    </source>
</evidence>
<evidence type="ECO:0000256" key="7">
    <source>
        <dbReference type="RuleBase" id="RU361124"/>
    </source>
</evidence>
<accession>A0A4P9Z871</accession>
<evidence type="ECO:0000256" key="4">
    <source>
        <dbReference type="ARBA" id="ARBA00023163"/>
    </source>
</evidence>
<evidence type="ECO:0000256" key="2">
    <source>
        <dbReference type="ARBA" id="ARBA00008035"/>
    </source>
</evidence>
<keyword evidence="11" id="KW-1185">Reference proteome</keyword>
<dbReference type="Proteomes" id="UP000268321">
    <property type="component" value="Unassembled WGS sequence"/>
</dbReference>
<dbReference type="InterPro" id="IPR024943">
    <property type="entry name" value="Enhancer_polycomb"/>
</dbReference>
<evidence type="ECO:0000259" key="9">
    <source>
        <dbReference type="Pfam" id="PF10513"/>
    </source>
</evidence>
<keyword evidence="4 7" id="KW-0804">Transcription</keyword>
<feature type="region of interest" description="Disordered" evidence="8">
    <location>
        <begin position="165"/>
        <end position="190"/>
    </location>
</feature>
<feature type="region of interest" description="Disordered" evidence="8">
    <location>
        <begin position="872"/>
        <end position="903"/>
    </location>
</feature>
<feature type="compositionally biased region" description="Low complexity" evidence="8">
    <location>
        <begin position="883"/>
        <end position="897"/>
    </location>
</feature>
<sequence length="903" mass="101221">MAVPPATNATSGKSAAGGRFRQRKISVKVALPIYNQCELSGPDLELEPSQLHHLNAVNQAQRDPHTVETGVDKNEEDEVHLQQVITAAQQALLGAGPKISANTGSVYIPTPDASCLWPEAYKYYNDKSFVEPESYIKFSATVEDTLGIDYNMDEVDEEFFNETLKSYPKPKNSNGSHSAGSGASEHTDDTRRCSELEFEAVCDKFEKTIELKQPFLSVDPSTILSYKELCAVIMQELTSTALNDPYFNAGVEPKYMSTSSIKEKLSKELNFKPFVTTFDKTPGATQNIRSIPKLLELFGEPIYNHQRARKIERKGKPITPVLKFEDPGATEKDNDSDPYICFRRREFRQARKTRRADNLGAERIRLLQRSLEKAHELLFNVCQREILKLQSWESEFKIFRLRCEAKAVKRAVGIKGDNHLFYPHKRKKIVLPDPVEDDEQALRIKRQKRKTQEIPAYTPAQSRETSYVSSQQPEVSTTQPYVKLPPSKIPDLEVLTVASVLQEKNETIKRAVAEKLRKRKELDRGWVNITYDPYQPFFTFSTNKLNEDIEMSHIPYSSIAANYLHQFNTSSVISDHLKRAIENPSRPLPGTKTFSGANGEMIASRPFPHLQTLLSNHLNNPENGNPGYIAQLLANIKSHDFSAYSSGFGGAQDKNENSEASGPVFRLRKRGGRAGQVYVDRRGLFRRPTDEIDEWLNLADSDKEIAPEAREGEDRARTSKPAIVKDAYHNKRDSVARLDSQWRFSDDITRSEMGMTQPFSFEPSRLNAISDDTQSIRFGSMLLSKSYDLLRESAQNRLKAIQARMHTLQSSRQPQQDQGLARDPLGGASVARNSGPQLSVASSSPGSGVSGDNADMSRGQVAYTLQQAQLQRQQIQQGGGVNARAQAQARGFAAPRRSGALNS</sequence>
<feature type="compositionally biased region" description="Low complexity" evidence="8">
    <location>
        <begin position="172"/>
        <end position="184"/>
    </location>
</feature>
<evidence type="ECO:0000256" key="5">
    <source>
        <dbReference type="ARBA" id="ARBA00023242"/>
    </source>
</evidence>